<dbReference type="Pfam" id="PF11715">
    <property type="entry name" value="Beta-prop_Nup120_160"/>
    <property type="match status" value="1"/>
</dbReference>
<dbReference type="PANTHER" id="PTHR21286:SF0">
    <property type="entry name" value="NUCLEAR PORE COMPLEX PROTEIN NUP160"/>
    <property type="match status" value="1"/>
</dbReference>
<evidence type="ECO:0000256" key="2">
    <source>
        <dbReference type="ARBA" id="ARBA00022448"/>
    </source>
</evidence>
<dbReference type="PANTHER" id="PTHR21286">
    <property type="entry name" value="NUCLEAR PORE COMPLEX PROTEIN NUP160"/>
    <property type="match status" value="1"/>
</dbReference>
<accession>A0A182PVN4</accession>
<dbReference type="Proteomes" id="UP000075885">
    <property type="component" value="Unassembled WGS sequence"/>
</dbReference>
<evidence type="ECO:0000256" key="3">
    <source>
        <dbReference type="ARBA" id="ARBA00023242"/>
    </source>
</evidence>
<keyword evidence="6" id="KW-1185">Reference proteome</keyword>
<evidence type="ECO:0000256" key="1">
    <source>
        <dbReference type="ARBA" id="ARBA00004123"/>
    </source>
</evidence>
<name>A0A182PVN4_9DIPT</name>
<dbReference type="GO" id="GO:0017056">
    <property type="term" value="F:structural constituent of nuclear pore"/>
    <property type="evidence" value="ECO:0007669"/>
    <property type="project" value="TreeGrafter"/>
</dbReference>
<feature type="domain" description="Nucleoporin Nup120/160 beta-propeller" evidence="4">
    <location>
        <begin position="34"/>
        <end position="240"/>
    </location>
</feature>
<evidence type="ECO:0000259" key="4">
    <source>
        <dbReference type="Pfam" id="PF11715"/>
    </source>
</evidence>
<sequence>MLVDSKTPEIAGGFRFNHVIKGVTLFNRFIHWRTNDVYHEMKITFEGSPILAFECYKTPNHPLLMIFVTTTSVHRMSFEMPDIMDRQLHIEQESILFQLNENIIMDPFHCYNFTNDVGQAVPVAAAVTNSRDNLECKIAIACTNSLHLLTLRVEGEKIEVKCSDLDHNPLKISKIIHSIADSLRRKSDSSQVVTMSYNQRVLIHNQSFLYTLHRNGLLRVWLPCGRCLVSEHLSKYTQSSETECEYMIISL</sequence>
<dbReference type="VEuPathDB" id="VectorBase:AEPI011021"/>
<reference evidence="6" key="1">
    <citation type="submission" date="2013-03" db="EMBL/GenBank/DDBJ databases">
        <title>The Genome Sequence of Anopheles epiroticus epiroticus2.</title>
        <authorList>
            <consortium name="The Broad Institute Genomics Platform"/>
            <person name="Neafsey D.E."/>
            <person name="Howell P."/>
            <person name="Walker B."/>
            <person name="Young S.K."/>
            <person name="Zeng Q."/>
            <person name="Gargeya S."/>
            <person name="Fitzgerald M."/>
            <person name="Haas B."/>
            <person name="Abouelleil A."/>
            <person name="Allen A.W."/>
            <person name="Alvarado L."/>
            <person name="Arachchi H.M."/>
            <person name="Berlin A.M."/>
            <person name="Chapman S.B."/>
            <person name="Gainer-Dewar J."/>
            <person name="Goldberg J."/>
            <person name="Griggs A."/>
            <person name="Gujja S."/>
            <person name="Hansen M."/>
            <person name="Howarth C."/>
            <person name="Imamovic A."/>
            <person name="Ireland A."/>
            <person name="Larimer J."/>
            <person name="McCowan C."/>
            <person name="Murphy C."/>
            <person name="Pearson M."/>
            <person name="Poon T.W."/>
            <person name="Priest M."/>
            <person name="Roberts A."/>
            <person name="Saif S."/>
            <person name="Shea T."/>
            <person name="Sisk P."/>
            <person name="Sykes S."/>
            <person name="Wortman J."/>
            <person name="Nusbaum C."/>
            <person name="Birren B."/>
        </authorList>
    </citation>
    <scope>NUCLEOTIDE SEQUENCE [LARGE SCALE GENOMIC DNA]</scope>
    <source>
        <strain evidence="6">Epiroticus2</strain>
    </source>
</reference>
<reference evidence="5" key="2">
    <citation type="submission" date="2020-05" db="UniProtKB">
        <authorList>
            <consortium name="EnsemblMetazoa"/>
        </authorList>
    </citation>
    <scope>IDENTIFICATION</scope>
    <source>
        <strain evidence="5">Epiroticus2</strain>
    </source>
</reference>
<dbReference type="InterPro" id="IPR059141">
    <property type="entry name" value="Beta-prop_Nup120_160"/>
</dbReference>
<proteinExistence type="predicted"/>
<dbReference type="GO" id="GO:0005643">
    <property type="term" value="C:nuclear pore"/>
    <property type="evidence" value="ECO:0007669"/>
    <property type="project" value="TreeGrafter"/>
</dbReference>
<evidence type="ECO:0000313" key="5">
    <source>
        <dbReference type="EnsemblMetazoa" id="AEPI011021-PA"/>
    </source>
</evidence>
<comment type="subcellular location">
    <subcellularLocation>
        <location evidence="1">Nucleus</location>
    </subcellularLocation>
</comment>
<keyword evidence="2" id="KW-0813">Transport</keyword>
<dbReference type="AlphaFoldDB" id="A0A182PVN4"/>
<organism evidence="5 6">
    <name type="scientific">Anopheles epiroticus</name>
    <dbReference type="NCBI Taxonomy" id="199890"/>
    <lineage>
        <taxon>Eukaryota</taxon>
        <taxon>Metazoa</taxon>
        <taxon>Ecdysozoa</taxon>
        <taxon>Arthropoda</taxon>
        <taxon>Hexapoda</taxon>
        <taxon>Insecta</taxon>
        <taxon>Pterygota</taxon>
        <taxon>Neoptera</taxon>
        <taxon>Endopterygota</taxon>
        <taxon>Diptera</taxon>
        <taxon>Nematocera</taxon>
        <taxon>Culicoidea</taxon>
        <taxon>Culicidae</taxon>
        <taxon>Anophelinae</taxon>
        <taxon>Anopheles</taxon>
    </lineage>
</organism>
<protein>
    <recommendedName>
        <fullName evidence="4">Nucleoporin Nup120/160 beta-propeller domain-containing protein</fullName>
    </recommendedName>
</protein>
<evidence type="ECO:0000313" key="6">
    <source>
        <dbReference type="Proteomes" id="UP000075885"/>
    </source>
</evidence>
<dbReference type="STRING" id="199890.A0A182PVN4"/>
<dbReference type="EnsemblMetazoa" id="AEPI011021-RA">
    <property type="protein sequence ID" value="AEPI011021-PA"/>
    <property type="gene ID" value="AEPI011021"/>
</dbReference>
<keyword evidence="3" id="KW-0539">Nucleus</keyword>
<dbReference type="InterPro" id="IPR021717">
    <property type="entry name" value="Nucleoporin_Nup160"/>
</dbReference>